<dbReference type="AlphaFoldDB" id="Q5Z7F4"/>
<evidence type="ECO:0000313" key="3">
    <source>
        <dbReference type="Proteomes" id="UP000000763"/>
    </source>
</evidence>
<sequence>MSQRLKREREGGAPARGSTRLQSRQAKHGGRRRHAWSPATATGGADGDGRRREKRRRRPKTTVRARRTAAHTGERERGRRGSFSPRLAGASGDNGERRRRATGGRRRRADDLRDLLGNKMGRIRGRGVVYGGRKPWPKAAAMVVLTGAWGEAGPDGGFGRADGGRDGSRDGERGGVDAAAGARQEGGGDGCSGAGVMEGTGESGEKRKKVEGSAGKLYWGSGETDVAGVLPISPATWEVEREWEGIQNLNPPLVGSRRGREGVGGVAATWARGAEWAREQRDTRRRGRWFRRRLARAWAAGG</sequence>
<feature type="region of interest" description="Disordered" evidence="1">
    <location>
        <begin position="1"/>
        <end position="113"/>
    </location>
</feature>
<evidence type="ECO:0000256" key="1">
    <source>
        <dbReference type="SAM" id="MobiDB-lite"/>
    </source>
</evidence>
<dbReference type="Proteomes" id="UP000000763">
    <property type="component" value="Chromosome 6"/>
</dbReference>
<protein>
    <recommendedName>
        <fullName evidence="4">Retrotransposon protein, putative, Ty3-gypsy subclass</fullName>
    </recommendedName>
</protein>
<gene>
    <name evidence="2" type="primary">OSJNBa0092H22.5</name>
</gene>
<evidence type="ECO:0000313" key="2">
    <source>
        <dbReference type="EMBL" id="BAD54160.1"/>
    </source>
</evidence>
<feature type="compositionally biased region" description="Gly residues" evidence="1">
    <location>
        <begin position="184"/>
        <end position="202"/>
    </location>
</feature>
<organism evidence="2 3">
    <name type="scientific">Oryza sativa subsp. japonica</name>
    <name type="common">Rice</name>
    <dbReference type="NCBI Taxonomy" id="39947"/>
    <lineage>
        <taxon>Eukaryota</taxon>
        <taxon>Viridiplantae</taxon>
        <taxon>Streptophyta</taxon>
        <taxon>Embryophyta</taxon>
        <taxon>Tracheophyta</taxon>
        <taxon>Spermatophyta</taxon>
        <taxon>Magnoliopsida</taxon>
        <taxon>Liliopsida</taxon>
        <taxon>Poales</taxon>
        <taxon>Poaceae</taxon>
        <taxon>BOP clade</taxon>
        <taxon>Oryzoideae</taxon>
        <taxon>Oryzeae</taxon>
        <taxon>Oryzinae</taxon>
        <taxon>Oryza</taxon>
        <taxon>Oryza sativa</taxon>
    </lineage>
</organism>
<feature type="region of interest" description="Disordered" evidence="1">
    <location>
        <begin position="150"/>
        <end position="208"/>
    </location>
</feature>
<feature type="compositionally biased region" description="Basic and acidic residues" evidence="1">
    <location>
        <begin position="162"/>
        <end position="175"/>
    </location>
</feature>
<feature type="compositionally biased region" description="Basic residues" evidence="1">
    <location>
        <begin position="25"/>
        <end position="35"/>
    </location>
</feature>
<reference evidence="3" key="2">
    <citation type="journal article" date="2008" name="Nucleic Acids Res.">
        <title>The rice annotation project database (RAP-DB): 2008 update.</title>
        <authorList>
            <consortium name="The rice annotation project (RAP)"/>
        </authorList>
    </citation>
    <scope>GENOME REANNOTATION</scope>
    <source>
        <strain evidence="3">cv. Nipponbare</strain>
    </source>
</reference>
<evidence type="ECO:0008006" key="4">
    <source>
        <dbReference type="Google" id="ProtNLM"/>
    </source>
</evidence>
<dbReference type="EMBL" id="AP004740">
    <property type="protein sequence ID" value="BAD54160.1"/>
    <property type="molecule type" value="Genomic_DNA"/>
</dbReference>
<proteinExistence type="predicted"/>
<feature type="compositionally biased region" description="Basic residues" evidence="1">
    <location>
        <begin position="97"/>
        <end position="107"/>
    </location>
</feature>
<accession>Q5Z7F4</accession>
<feature type="compositionally biased region" description="Basic residues" evidence="1">
    <location>
        <begin position="52"/>
        <end position="69"/>
    </location>
</feature>
<name>Q5Z7F4_ORYSJ</name>
<reference evidence="3" key="1">
    <citation type="journal article" date="2005" name="Nature">
        <title>The map-based sequence of the rice genome.</title>
        <authorList>
            <consortium name="International rice genome sequencing project (IRGSP)"/>
            <person name="Matsumoto T."/>
            <person name="Wu J."/>
            <person name="Kanamori H."/>
            <person name="Katayose Y."/>
            <person name="Fujisawa M."/>
            <person name="Namiki N."/>
            <person name="Mizuno H."/>
            <person name="Yamamoto K."/>
            <person name="Antonio B.A."/>
            <person name="Baba T."/>
            <person name="Sakata K."/>
            <person name="Nagamura Y."/>
            <person name="Aoki H."/>
            <person name="Arikawa K."/>
            <person name="Arita K."/>
            <person name="Bito T."/>
            <person name="Chiden Y."/>
            <person name="Fujitsuka N."/>
            <person name="Fukunaka R."/>
            <person name="Hamada M."/>
            <person name="Harada C."/>
            <person name="Hayashi A."/>
            <person name="Hijishita S."/>
            <person name="Honda M."/>
            <person name="Hosokawa S."/>
            <person name="Ichikawa Y."/>
            <person name="Idonuma A."/>
            <person name="Iijima M."/>
            <person name="Ikeda M."/>
            <person name="Ikeno M."/>
            <person name="Ito K."/>
            <person name="Ito S."/>
            <person name="Ito T."/>
            <person name="Ito Y."/>
            <person name="Ito Y."/>
            <person name="Iwabuchi A."/>
            <person name="Kamiya K."/>
            <person name="Karasawa W."/>
            <person name="Kurita K."/>
            <person name="Katagiri S."/>
            <person name="Kikuta A."/>
            <person name="Kobayashi H."/>
            <person name="Kobayashi N."/>
            <person name="Machita K."/>
            <person name="Maehara T."/>
            <person name="Masukawa M."/>
            <person name="Mizubayashi T."/>
            <person name="Mukai Y."/>
            <person name="Nagasaki H."/>
            <person name="Nagata Y."/>
            <person name="Naito S."/>
            <person name="Nakashima M."/>
            <person name="Nakama Y."/>
            <person name="Nakamichi Y."/>
            <person name="Nakamura M."/>
            <person name="Meguro A."/>
            <person name="Negishi M."/>
            <person name="Ohta I."/>
            <person name="Ohta T."/>
            <person name="Okamoto M."/>
            <person name="Ono N."/>
            <person name="Saji S."/>
            <person name="Sakaguchi M."/>
            <person name="Sakai K."/>
            <person name="Shibata M."/>
            <person name="Shimokawa T."/>
            <person name="Song J."/>
            <person name="Takazaki Y."/>
            <person name="Terasawa K."/>
            <person name="Tsugane M."/>
            <person name="Tsuji K."/>
            <person name="Ueda S."/>
            <person name="Waki K."/>
            <person name="Yamagata H."/>
            <person name="Yamamoto M."/>
            <person name="Yamamoto S."/>
            <person name="Yamane H."/>
            <person name="Yoshiki S."/>
            <person name="Yoshihara R."/>
            <person name="Yukawa K."/>
            <person name="Zhong H."/>
            <person name="Yano M."/>
            <person name="Yuan Q."/>
            <person name="Ouyang S."/>
            <person name="Liu J."/>
            <person name="Jones K.M."/>
            <person name="Gansberger K."/>
            <person name="Moffat K."/>
            <person name="Hill J."/>
            <person name="Bera J."/>
            <person name="Fadrosh D."/>
            <person name="Jin S."/>
            <person name="Johri S."/>
            <person name="Kim M."/>
            <person name="Overton L."/>
            <person name="Reardon M."/>
            <person name="Tsitrin T."/>
            <person name="Vuong H."/>
            <person name="Weaver B."/>
            <person name="Ciecko A."/>
            <person name="Tallon L."/>
            <person name="Jackson J."/>
            <person name="Pai G."/>
            <person name="Aken S.V."/>
            <person name="Utterback T."/>
            <person name="Reidmuller S."/>
            <person name="Feldblyum T."/>
            <person name="Hsiao J."/>
            <person name="Zismann V."/>
            <person name="Iobst S."/>
            <person name="de Vazeille A.R."/>
            <person name="Buell C.R."/>
            <person name="Ying K."/>
            <person name="Li Y."/>
            <person name="Lu T."/>
            <person name="Huang Y."/>
            <person name="Zhao Q."/>
            <person name="Feng Q."/>
            <person name="Zhang L."/>
            <person name="Zhu J."/>
            <person name="Weng Q."/>
            <person name="Mu J."/>
            <person name="Lu Y."/>
            <person name="Fan D."/>
            <person name="Liu Y."/>
            <person name="Guan J."/>
            <person name="Zhang Y."/>
            <person name="Yu S."/>
            <person name="Liu X."/>
            <person name="Zhang Y."/>
            <person name="Hong G."/>
            <person name="Han B."/>
            <person name="Choisne N."/>
            <person name="Demange N."/>
            <person name="Orjeda G."/>
            <person name="Samain S."/>
            <person name="Cattolico L."/>
            <person name="Pelletier E."/>
            <person name="Couloux A."/>
            <person name="Segurens B."/>
            <person name="Wincker P."/>
            <person name="D'Hont A."/>
            <person name="Scarpelli C."/>
            <person name="Weissenbach J."/>
            <person name="Salanoubat M."/>
            <person name="Quetier F."/>
            <person name="Yu Y."/>
            <person name="Kim H.R."/>
            <person name="Rambo T."/>
            <person name="Currie J."/>
            <person name="Collura K."/>
            <person name="Luo M."/>
            <person name="Yang T."/>
            <person name="Ammiraju J.S.S."/>
            <person name="Engler F."/>
            <person name="Soderlund C."/>
            <person name="Wing R.A."/>
            <person name="Palmer L.E."/>
            <person name="de la Bastide M."/>
            <person name="Spiegel L."/>
            <person name="Nascimento L."/>
            <person name="Zutavern T."/>
            <person name="O'Shaughnessy A."/>
            <person name="Dike S."/>
            <person name="Dedhia N."/>
            <person name="Preston R."/>
            <person name="Balija V."/>
            <person name="McCombie W.R."/>
            <person name="Chow T."/>
            <person name="Chen H."/>
            <person name="Chung M."/>
            <person name="Chen C."/>
            <person name="Shaw J."/>
            <person name="Wu H."/>
            <person name="Hsiao K."/>
            <person name="Chao Y."/>
            <person name="Chu M."/>
            <person name="Cheng C."/>
            <person name="Hour A."/>
            <person name="Lee P."/>
            <person name="Lin S."/>
            <person name="Lin Y."/>
            <person name="Liou J."/>
            <person name="Liu S."/>
            <person name="Hsing Y."/>
            <person name="Raghuvanshi S."/>
            <person name="Mohanty A."/>
            <person name="Bharti A.K."/>
            <person name="Gaur A."/>
            <person name="Gupta V."/>
            <person name="Kumar D."/>
            <person name="Ravi V."/>
            <person name="Vij S."/>
            <person name="Kapur A."/>
            <person name="Khurana P."/>
            <person name="Khurana P."/>
            <person name="Khurana J.P."/>
            <person name="Tyagi A.K."/>
            <person name="Gaikwad K."/>
            <person name="Singh A."/>
            <person name="Dalal V."/>
            <person name="Srivastava S."/>
            <person name="Dixit A."/>
            <person name="Pal A.K."/>
            <person name="Ghazi I.A."/>
            <person name="Yadav M."/>
            <person name="Pandit A."/>
            <person name="Bhargava A."/>
            <person name="Sureshbabu K."/>
            <person name="Batra K."/>
            <person name="Sharma T.R."/>
            <person name="Mohapatra T."/>
            <person name="Singh N.K."/>
            <person name="Messing J."/>
            <person name="Nelson A.B."/>
            <person name="Fuks G."/>
            <person name="Kavchok S."/>
            <person name="Keizer G."/>
            <person name="Linton E."/>
            <person name="Llaca V."/>
            <person name="Song R."/>
            <person name="Tanyolac B."/>
            <person name="Young S."/>
            <person name="Ho-Il K."/>
            <person name="Hahn J.H."/>
            <person name="Sangsakoo G."/>
            <person name="Vanavichit A."/>
            <person name="de Mattos Luiz.A.T."/>
            <person name="Zimmer P.D."/>
            <person name="Malone G."/>
            <person name="Dellagostin O."/>
            <person name="de Oliveira A.C."/>
            <person name="Bevan M."/>
            <person name="Bancroft I."/>
            <person name="Minx P."/>
            <person name="Cordum H."/>
            <person name="Wilson R."/>
            <person name="Cheng Z."/>
            <person name="Jin W."/>
            <person name="Jiang J."/>
            <person name="Leong S.A."/>
            <person name="Iwama H."/>
            <person name="Gojobori T."/>
            <person name="Itoh T."/>
            <person name="Niimura Y."/>
            <person name="Fujii Y."/>
            <person name="Habara T."/>
            <person name="Sakai H."/>
            <person name="Sato Y."/>
            <person name="Wilson G."/>
            <person name="Kumar K."/>
            <person name="McCouch S."/>
            <person name="Juretic N."/>
            <person name="Hoen D."/>
            <person name="Wright S."/>
            <person name="Bruskiewich R."/>
            <person name="Bureau T."/>
            <person name="Miyao A."/>
            <person name="Hirochika H."/>
            <person name="Nishikawa T."/>
            <person name="Kadowaki K."/>
            <person name="Sugiura M."/>
            <person name="Burr B."/>
            <person name="Sasaki T."/>
        </authorList>
    </citation>
    <scope>NUCLEOTIDE SEQUENCE [LARGE SCALE GENOMIC DNA]</scope>
    <source>
        <strain evidence="3">cv. Nipponbare</strain>
    </source>
</reference>
<feature type="compositionally biased region" description="Basic and acidic residues" evidence="1">
    <location>
        <begin position="1"/>
        <end position="11"/>
    </location>
</feature>